<feature type="compositionally biased region" description="Basic and acidic residues" evidence="1">
    <location>
        <begin position="69"/>
        <end position="83"/>
    </location>
</feature>
<reference evidence="2 3" key="1">
    <citation type="journal article" date="2020" name="G3 (Bethesda)">
        <title>Draft Genome of the Common Snapping Turtle, Chelydra serpentina, a Model for Phenotypic Plasticity in Reptiles.</title>
        <authorList>
            <person name="Das D."/>
            <person name="Singh S.K."/>
            <person name="Bierstedt J."/>
            <person name="Erickson A."/>
            <person name="Galli G.L.J."/>
            <person name="Crossley D.A. 2nd"/>
            <person name="Rhen T."/>
        </authorList>
    </citation>
    <scope>NUCLEOTIDE SEQUENCE [LARGE SCALE GENOMIC DNA]</scope>
    <source>
        <strain evidence="2">KW</strain>
    </source>
</reference>
<organism evidence="2 3">
    <name type="scientific">Chelydra serpentina</name>
    <name type="common">Snapping turtle</name>
    <name type="synonym">Testudo serpentina</name>
    <dbReference type="NCBI Taxonomy" id="8475"/>
    <lineage>
        <taxon>Eukaryota</taxon>
        <taxon>Metazoa</taxon>
        <taxon>Chordata</taxon>
        <taxon>Craniata</taxon>
        <taxon>Vertebrata</taxon>
        <taxon>Euteleostomi</taxon>
        <taxon>Archelosauria</taxon>
        <taxon>Testudinata</taxon>
        <taxon>Testudines</taxon>
        <taxon>Cryptodira</taxon>
        <taxon>Durocryptodira</taxon>
        <taxon>Americhelydia</taxon>
        <taxon>Chelydroidea</taxon>
        <taxon>Chelydridae</taxon>
        <taxon>Chelydra</taxon>
    </lineage>
</organism>
<dbReference type="OrthoDB" id="165498at2759"/>
<feature type="non-terminal residue" evidence="2">
    <location>
        <position position="113"/>
    </location>
</feature>
<dbReference type="EMBL" id="JAHGAV010000602">
    <property type="protein sequence ID" value="KAG6924413.1"/>
    <property type="molecule type" value="Genomic_DNA"/>
</dbReference>
<keyword evidence="3" id="KW-1185">Reference proteome</keyword>
<feature type="region of interest" description="Disordered" evidence="1">
    <location>
        <begin position="1"/>
        <end position="83"/>
    </location>
</feature>
<name>A0A8T1S760_CHESE</name>
<evidence type="ECO:0000313" key="2">
    <source>
        <dbReference type="EMBL" id="KAG6924413.1"/>
    </source>
</evidence>
<accession>A0A8T1S760</accession>
<evidence type="ECO:0000313" key="3">
    <source>
        <dbReference type="Proteomes" id="UP000765507"/>
    </source>
</evidence>
<evidence type="ECO:0000256" key="1">
    <source>
        <dbReference type="SAM" id="MobiDB-lite"/>
    </source>
</evidence>
<dbReference type="AlphaFoldDB" id="A0A8T1S760"/>
<feature type="compositionally biased region" description="Basic and acidic residues" evidence="1">
    <location>
        <begin position="28"/>
        <end position="44"/>
    </location>
</feature>
<dbReference type="Proteomes" id="UP000765507">
    <property type="component" value="Unassembled WGS sequence"/>
</dbReference>
<gene>
    <name evidence="2" type="primary">PTPN20</name>
    <name evidence="2" type="ORF">G0U57_017564</name>
</gene>
<comment type="caution">
    <text evidence="2">The sequence shown here is derived from an EMBL/GenBank/DDBJ whole genome shotgun (WGS) entry which is preliminary data.</text>
</comment>
<feature type="non-terminal residue" evidence="2">
    <location>
        <position position="1"/>
    </location>
</feature>
<proteinExistence type="predicted"/>
<protein>
    <submittedName>
        <fullName evidence="2">Protein tyrosine phosphatase, non-receptor type 20</fullName>
    </submittedName>
</protein>
<sequence length="113" mass="12374">TPVPSPVKEFGTMTPTTSEPSGGAAHAASERDSTSPELEDHMDSEAVASCGDPPEEENLSPEEQGTEPSQEKPRDGPGAHSERSYKHLWKWRQEAIASETFLSLEEEVMQNCY</sequence>